<dbReference type="CDD" id="cd01109">
    <property type="entry name" value="HTH_YyaN"/>
    <property type="match status" value="1"/>
</dbReference>
<comment type="caution">
    <text evidence="4">The sequence shown here is derived from an EMBL/GenBank/DDBJ whole genome shotgun (WGS) entry which is preliminary data.</text>
</comment>
<dbReference type="SMART" id="SM00422">
    <property type="entry name" value="HTH_MERR"/>
    <property type="match status" value="1"/>
</dbReference>
<keyword evidence="2" id="KW-0175">Coiled coil</keyword>
<dbReference type="PROSITE" id="PS50937">
    <property type="entry name" value="HTH_MERR_2"/>
    <property type="match status" value="1"/>
</dbReference>
<reference evidence="4" key="1">
    <citation type="submission" date="2019-08" db="EMBL/GenBank/DDBJ databases">
        <authorList>
            <person name="Kucharzyk K."/>
            <person name="Murdoch R.W."/>
            <person name="Higgins S."/>
            <person name="Loffler F."/>
        </authorList>
    </citation>
    <scope>NUCLEOTIDE SEQUENCE</scope>
</reference>
<dbReference type="GO" id="GO:0003700">
    <property type="term" value="F:DNA-binding transcription factor activity"/>
    <property type="evidence" value="ECO:0007669"/>
    <property type="project" value="InterPro"/>
</dbReference>
<proteinExistence type="predicted"/>
<dbReference type="InterPro" id="IPR000551">
    <property type="entry name" value="MerR-type_HTH_dom"/>
</dbReference>
<gene>
    <name evidence="4" type="ORF">SDC9_98006</name>
</gene>
<dbReference type="SUPFAM" id="SSF46955">
    <property type="entry name" value="Putative DNA-binding domain"/>
    <property type="match status" value="1"/>
</dbReference>
<keyword evidence="1" id="KW-0238">DNA-binding</keyword>
<protein>
    <recommendedName>
        <fullName evidence="3">HTH merR-type domain-containing protein</fullName>
    </recommendedName>
</protein>
<accession>A0A645AEX5</accession>
<evidence type="ECO:0000259" key="3">
    <source>
        <dbReference type="PROSITE" id="PS50937"/>
    </source>
</evidence>
<feature type="coiled-coil region" evidence="2">
    <location>
        <begin position="81"/>
        <end position="108"/>
    </location>
</feature>
<dbReference type="Pfam" id="PF13411">
    <property type="entry name" value="MerR_1"/>
    <property type="match status" value="1"/>
</dbReference>
<dbReference type="GO" id="GO:0003677">
    <property type="term" value="F:DNA binding"/>
    <property type="evidence" value="ECO:0007669"/>
    <property type="project" value="UniProtKB-KW"/>
</dbReference>
<sequence>MNSKEVSQLFDLPIDTIRYYERVGVIPPITRDKNGYRIYAKRDLNWIFLAKSLRKAGLSIESLVEFATLAQSKDNVRDAQKQILKDQLTEINAKLEEMMQARDLLEYKIETFDDHVAKINAGEMNDDEVEELWTMKYLKKTGKTACYEVNFIV</sequence>
<evidence type="ECO:0000256" key="1">
    <source>
        <dbReference type="ARBA" id="ARBA00023125"/>
    </source>
</evidence>
<dbReference type="InterPro" id="IPR047057">
    <property type="entry name" value="MerR_fam"/>
</dbReference>
<dbReference type="InterPro" id="IPR009061">
    <property type="entry name" value="DNA-bd_dom_put_sf"/>
</dbReference>
<dbReference type="AlphaFoldDB" id="A0A645AEX5"/>
<dbReference type="PANTHER" id="PTHR30204">
    <property type="entry name" value="REDOX-CYCLING DRUG-SENSING TRANSCRIPTIONAL ACTIVATOR SOXR"/>
    <property type="match status" value="1"/>
</dbReference>
<feature type="domain" description="HTH merR-type" evidence="3">
    <location>
        <begin position="1"/>
        <end position="69"/>
    </location>
</feature>
<dbReference type="PANTHER" id="PTHR30204:SF98">
    <property type="entry name" value="HTH-TYPE TRANSCRIPTIONAL REGULATOR ADHR"/>
    <property type="match status" value="1"/>
</dbReference>
<evidence type="ECO:0000313" key="4">
    <source>
        <dbReference type="EMBL" id="MPM51258.1"/>
    </source>
</evidence>
<dbReference type="EMBL" id="VSSQ01013332">
    <property type="protein sequence ID" value="MPM51258.1"/>
    <property type="molecule type" value="Genomic_DNA"/>
</dbReference>
<organism evidence="4">
    <name type="scientific">bioreactor metagenome</name>
    <dbReference type="NCBI Taxonomy" id="1076179"/>
    <lineage>
        <taxon>unclassified sequences</taxon>
        <taxon>metagenomes</taxon>
        <taxon>ecological metagenomes</taxon>
    </lineage>
</organism>
<name>A0A645AEX5_9ZZZZ</name>
<dbReference type="Gene3D" id="1.10.1660.10">
    <property type="match status" value="1"/>
</dbReference>
<evidence type="ECO:0000256" key="2">
    <source>
        <dbReference type="SAM" id="Coils"/>
    </source>
</evidence>